<comment type="caution">
    <text evidence="3">The sequence shown here is derived from an EMBL/GenBank/DDBJ whole genome shotgun (WGS) entry which is preliminary data.</text>
</comment>
<keyword evidence="4" id="KW-1185">Reference proteome</keyword>
<keyword evidence="1" id="KW-0812">Transmembrane</keyword>
<dbReference type="EMBL" id="JANKAS010000003">
    <property type="protein sequence ID" value="MCR1898282.1"/>
    <property type="molecule type" value="Genomic_DNA"/>
</dbReference>
<gene>
    <name evidence="3" type="ORF">NSA47_04675</name>
</gene>
<dbReference type="GO" id="GO:0008270">
    <property type="term" value="F:zinc ion binding"/>
    <property type="evidence" value="ECO:0007669"/>
    <property type="project" value="InterPro"/>
</dbReference>
<accession>A0AAE3HEY9</accession>
<dbReference type="Proteomes" id="UP001205748">
    <property type="component" value="Unassembled WGS sequence"/>
</dbReference>
<dbReference type="CDD" id="cd19756">
    <property type="entry name" value="Bbox2"/>
    <property type="match status" value="1"/>
</dbReference>
<keyword evidence="1" id="KW-0472">Membrane</keyword>
<proteinExistence type="predicted"/>
<feature type="transmembrane region" description="Helical" evidence="1">
    <location>
        <begin position="65"/>
        <end position="83"/>
    </location>
</feature>
<name>A0AAE3HEY9_9FIRM</name>
<feature type="domain" description="B box-type" evidence="2">
    <location>
        <begin position="1"/>
        <end position="34"/>
    </location>
</feature>
<dbReference type="AlphaFoldDB" id="A0AAE3HEY9"/>
<sequence>MECKNHRDREAIAMCISCGQPLCEQCDAIVLGKHYCEKCKDNVETREAYPTEKGKKIVSHDINNFFWFILSLVPGAGHMYMGLMKRGAIILGAFLMGVSVMNLLYFFDHIGGMLSILIYVYAFFDSYNTKKAIQRGEVVRDEGLEGLSLENINLYYVGIAIIVIGVFSLMRSVLYVGYLPEIVRIVLHGIERSVVPILFIIGGIWLIKKSKHEDEEFQEE</sequence>
<evidence type="ECO:0000313" key="4">
    <source>
        <dbReference type="Proteomes" id="UP001205748"/>
    </source>
</evidence>
<protein>
    <submittedName>
        <fullName evidence="3">B-box zinc finger protein</fullName>
    </submittedName>
</protein>
<feature type="transmembrane region" description="Helical" evidence="1">
    <location>
        <begin position="154"/>
        <end position="179"/>
    </location>
</feature>
<feature type="transmembrane region" description="Helical" evidence="1">
    <location>
        <begin position="185"/>
        <end position="207"/>
    </location>
</feature>
<evidence type="ECO:0000313" key="3">
    <source>
        <dbReference type="EMBL" id="MCR1898282.1"/>
    </source>
</evidence>
<feature type="transmembrane region" description="Helical" evidence="1">
    <location>
        <begin position="103"/>
        <end position="124"/>
    </location>
</feature>
<keyword evidence="1" id="KW-1133">Transmembrane helix</keyword>
<dbReference type="RefSeq" id="WP_257529756.1">
    <property type="nucleotide sequence ID" value="NZ_JANKAS010000003.1"/>
</dbReference>
<dbReference type="InterPro" id="IPR000315">
    <property type="entry name" value="Znf_B-box"/>
</dbReference>
<evidence type="ECO:0000256" key="1">
    <source>
        <dbReference type="SAM" id="Phobius"/>
    </source>
</evidence>
<organism evidence="3 4">
    <name type="scientific">Irregularibacter muris</name>
    <dbReference type="NCBI Taxonomy" id="1796619"/>
    <lineage>
        <taxon>Bacteria</taxon>
        <taxon>Bacillati</taxon>
        <taxon>Bacillota</taxon>
        <taxon>Clostridia</taxon>
        <taxon>Eubacteriales</taxon>
        <taxon>Eubacteriaceae</taxon>
        <taxon>Irregularibacter</taxon>
    </lineage>
</organism>
<evidence type="ECO:0000259" key="2">
    <source>
        <dbReference type="PROSITE" id="PS50119"/>
    </source>
</evidence>
<reference evidence="3" key="1">
    <citation type="submission" date="2022-07" db="EMBL/GenBank/DDBJ databases">
        <title>Enhanced cultured diversity of the mouse gut microbiota enables custom-made synthetic communities.</title>
        <authorList>
            <person name="Afrizal A."/>
        </authorList>
    </citation>
    <scope>NUCLEOTIDE SEQUENCE</scope>
    <source>
        <strain evidence="3">DSM 28593</strain>
    </source>
</reference>
<dbReference type="PROSITE" id="PS50119">
    <property type="entry name" value="ZF_BBOX"/>
    <property type="match status" value="1"/>
</dbReference>